<gene>
    <name evidence="1" type="ORF">FZC83_05595</name>
</gene>
<sequence length="103" mass="11779">MAFPLDLSLIMIMHDPIAERFTINPLVFRTGTVERPQDDERNPPALCPPSNPFICKTSQYMGRLSHVSMQEVDKDIIGDNDIYLPKLTTKKEMKHFTSPVLFS</sequence>
<dbReference type="EMBL" id="VTEQ01000001">
    <property type="protein sequence ID" value="TYS57036.1"/>
    <property type="molecule type" value="Genomic_DNA"/>
</dbReference>
<accession>A0A5D4S5P2</accession>
<proteinExistence type="predicted"/>
<evidence type="ECO:0000313" key="1">
    <source>
        <dbReference type="EMBL" id="TYS57036.1"/>
    </source>
</evidence>
<name>A0A5D4S5P2_9BACI</name>
<reference evidence="1 2" key="1">
    <citation type="submission" date="2019-08" db="EMBL/GenBank/DDBJ databases">
        <title>Bacillus genomes from the desert of Cuatro Cienegas, Coahuila.</title>
        <authorList>
            <person name="Olmedo-Alvarez G."/>
        </authorList>
    </citation>
    <scope>NUCLEOTIDE SEQUENCE [LARGE SCALE GENOMIC DNA]</scope>
    <source>
        <strain evidence="1 2">CH108_3D</strain>
    </source>
</reference>
<organism evidence="1 2">
    <name type="scientific">Rossellomorea marisflavi</name>
    <dbReference type="NCBI Taxonomy" id="189381"/>
    <lineage>
        <taxon>Bacteria</taxon>
        <taxon>Bacillati</taxon>
        <taxon>Bacillota</taxon>
        <taxon>Bacilli</taxon>
        <taxon>Bacillales</taxon>
        <taxon>Bacillaceae</taxon>
        <taxon>Rossellomorea</taxon>
    </lineage>
</organism>
<comment type="caution">
    <text evidence="1">The sequence shown here is derived from an EMBL/GenBank/DDBJ whole genome shotgun (WGS) entry which is preliminary data.</text>
</comment>
<evidence type="ECO:0000313" key="2">
    <source>
        <dbReference type="Proteomes" id="UP000322997"/>
    </source>
</evidence>
<dbReference type="Proteomes" id="UP000322997">
    <property type="component" value="Unassembled WGS sequence"/>
</dbReference>
<protein>
    <submittedName>
        <fullName evidence="1">Uncharacterized protein</fullName>
    </submittedName>
</protein>
<dbReference type="AlphaFoldDB" id="A0A5D4S5P2"/>